<dbReference type="PROSITE" id="PS00135">
    <property type="entry name" value="TRYPSIN_SER"/>
    <property type="match status" value="1"/>
</dbReference>
<evidence type="ECO:0000256" key="2">
    <source>
        <dbReference type="ARBA" id="ARBA00024195"/>
    </source>
</evidence>
<dbReference type="InterPro" id="IPR018114">
    <property type="entry name" value="TRYPSIN_HIS"/>
</dbReference>
<organism evidence="7 8">
    <name type="scientific">Ceutorhynchus assimilis</name>
    <name type="common">cabbage seed weevil</name>
    <dbReference type="NCBI Taxonomy" id="467358"/>
    <lineage>
        <taxon>Eukaryota</taxon>
        <taxon>Metazoa</taxon>
        <taxon>Ecdysozoa</taxon>
        <taxon>Arthropoda</taxon>
        <taxon>Hexapoda</taxon>
        <taxon>Insecta</taxon>
        <taxon>Pterygota</taxon>
        <taxon>Neoptera</taxon>
        <taxon>Endopterygota</taxon>
        <taxon>Coleoptera</taxon>
        <taxon>Polyphaga</taxon>
        <taxon>Cucujiformia</taxon>
        <taxon>Curculionidae</taxon>
        <taxon>Ceutorhynchinae</taxon>
        <taxon>Ceutorhynchus</taxon>
    </lineage>
</organism>
<dbReference type="InterPro" id="IPR001314">
    <property type="entry name" value="Peptidase_S1A"/>
</dbReference>
<dbReference type="CDD" id="cd00190">
    <property type="entry name" value="Tryp_SPc"/>
    <property type="match status" value="1"/>
</dbReference>
<sequence length="345" mass="38606">MCDLFSKLYILIIYCIFFLTSTAQDQKCGHPLGSNFTILNERIVGGYDVGYYRYPWYAALMQDNQVTCGGALIGPKTVITAAHCYKEYLSQVSSGIKLEHIYTVRLGMYNICTTEPRITEFKVQKVQVHELYQTKKPYFDICLLTLANSTDTFEPLCLPKDVVTTRPREASVPGMGTLKYQGGMPCTLHEARILIYPDSTCGQMINSTGNKPDDIKNAFCAGYLAGGIDTCQGDSGGPLQIVDENGRYILLGIVSFGFRCAVPGYLGMYTDVSQFIKWIKNRTDSTDISFVNSVANNSQESGSDGHKKKKKHSNHEHSNKTPLRIIILRNKKHNGNAFKNRKRLN</sequence>
<dbReference type="SUPFAM" id="SSF50494">
    <property type="entry name" value="Trypsin-like serine proteases"/>
    <property type="match status" value="1"/>
</dbReference>
<keyword evidence="5" id="KW-0732">Signal</keyword>
<keyword evidence="3" id="KW-0720">Serine protease</keyword>
<evidence type="ECO:0000313" key="8">
    <source>
        <dbReference type="Proteomes" id="UP001152799"/>
    </source>
</evidence>
<dbReference type="InterPro" id="IPR009003">
    <property type="entry name" value="Peptidase_S1_PA"/>
</dbReference>
<keyword evidence="3" id="KW-0378">Hydrolase</keyword>
<dbReference type="PANTHER" id="PTHR24252">
    <property type="entry name" value="ACROSIN-RELATED"/>
    <property type="match status" value="1"/>
</dbReference>
<accession>A0A9N9MXW6</accession>
<evidence type="ECO:0000256" key="3">
    <source>
        <dbReference type="RuleBase" id="RU363034"/>
    </source>
</evidence>
<evidence type="ECO:0000256" key="1">
    <source>
        <dbReference type="ARBA" id="ARBA00023157"/>
    </source>
</evidence>
<evidence type="ECO:0000259" key="6">
    <source>
        <dbReference type="PROSITE" id="PS50240"/>
    </source>
</evidence>
<dbReference type="FunFam" id="2.40.10.10:FF:000002">
    <property type="entry name" value="Transmembrane protease serine"/>
    <property type="match status" value="1"/>
</dbReference>
<gene>
    <name evidence="7" type="ORF">CEUTPL_LOCUS12923</name>
</gene>
<dbReference type="EMBL" id="OU892284">
    <property type="protein sequence ID" value="CAG9772514.1"/>
    <property type="molecule type" value="Genomic_DNA"/>
</dbReference>
<feature type="signal peptide" evidence="5">
    <location>
        <begin position="1"/>
        <end position="23"/>
    </location>
</feature>
<dbReference type="GO" id="GO:0004252">
    <property type="term" value="F:serine-type endopeptidase activity"/>
    <property type="evidence" value="ECO:0007669"/>
    <property type="project" value="InterPro"/>
</dbReference>
<feature type="chain" id="PRO_5040357027" description="Peptidase S1 domain-containing protein" evidence="5">
    <location>
        <begin position="24"/>
        <end position="345"/>
    </location>
</feature>
<dbReference type="Pfam" id="PF00089">
    <property type="entry name" value="Trypsin"/>
    <property type="match status" value="1"/>
</dbReference>
<keyword evidence="8" id="KW-1185">Reference proteome</keyword>
<reference evidence="7" key="1">
    <citation type="submission" date="2022-01" db="EMBL/GenBank/DDBJ databases">
        <authorList>
            <person name="King R."/>
        </authorList>
    </citation>
    <scope>NUCLEOTIDE SEQUENCE</scope>
</reference>
<dbReference type="PRINTS" id="PR00722">
    <property type="entry name" value="CHYMOTRYPSIN"/>
</dbReference>
<dbReference type="Proteomes" id="UP001152799">
    <property type="component" value="Chromosome 8"/>
</dbReference>
<comment type="similarity">
    <text evidence="2">Belongs to the peptidase S1 family. CLIP subfamily.</text>
</comment>
<protein>
    <recommendedName>
        <fullName evidence="6">Peptidase S1 domain-containing protein</fullName>
    </recommendedName>
</protein>
<keyword evidence="1" id="KW-1015">Disulfide bond</keyword>
<dbReference type="OrthoDB" id="6339452at2759"/>
<dbReference type="InterPro" id="IPR001254">
    <property type="entry name" value="Trypsin_dom"/>
</dbReference>
<dbReference type="InterPro" id="IPR033116">
    <property type="entry name" value="TRYPSIN_SER"/>
</dbReference>
<dbReference type="PROSITE" id="PS00134">
    <property type="entry name" value="TRYPSIN_HIS"/>
    <property type="match status" value="1"/>
</dbReference>
<feature type="domain" description="Peptidase S1" evidence="6">
    <location>
        <begin position="43"/>
        <end position="284"/>
    </location>
</feature>
<evidence type="ECO:0000256" key="4">
    <source>
        <dbReference type="SAM" id="MobiDB-lite"/>
    </source>
</evidence>
<proteinExistence type="inferred from homology"/>
<dbReference type="InterPro" id="IPR043504">
    <property type="entry name" value="Peptidase_S1_PA_chymotrypsin"/>
</dbReference>
<dbReference type="GO" id="GO:0006508">
    <property type="term" value="P:proteolysis"/>
    <property type="evidence" value="ECO:0007669"/>
    <property type="project" value="UniProtKB-KW"/>
</dbReference>
<feature type="region of interest" description="Disordered" evidence="4">
    <location>
        <begin position="293"/>
        <end position="325"/>
    </location>
</feature>
<evidence type="ECO:0000256" key="5">
    <source>
        <dbReference type="SAM" id="SignalP"/>
    </source>
</evidence>
<dbReference type="PANTHER" id="PTHR24252:SF7">
    <property type="entry name" value="HYALIN"/>
    <property type="match status" value="1"/>
</dbReference>
<keyword evidence="3" id="KW-0645">Protease</keyword>
<evidence type="ECO:0000313" key="7">
    <source>
        <dbReference type="EMBL" id="CAG9772514.1"/>
    </source>
</evidence>
<dbReference type="SMART" id="SM00020">
    <property type="entry name" value="Tryp_SPc"/>
    <property type="match status" value="1"/>
</dbReference>
<dbReference type="PROSITE" id="PS50240">
    <property type="entry name" value="TRYPSIN_DOM"/>
    <property type="match status" value="1"/>
</dbReference>
<name>A0A9N9MXW6_9CUCU</name>
<dbReference type="Gene3D" id="2.40.10.10">
    <property type="entry name" value="Trypsin-like serine proteases"/>
    <property type="match status" value="1"/>
</dbReference>
<dbReference type="AlphaFoldDB" id="A0A9N9MXW6"/>